<dbReference type="AlphaFoldDB" id="A0A699H5R0"/>
<keyword evidence="2" id="KW-0812">Transmembrane</keyword>
<name>A0A699H5R0_TANCI</name>
<proteinExistence type="predicted"/>
<comment type="caution">
    <text evidence="3">The sequence shown here is derived from an EMBL/GenBank/DDBJ whole genome shotgun (WGS) entry which is preliminary data.</text>
</comment>
<keyword evidence="3" id="KW-0808">Transferase</keyword>
<gene>
    <name evidence="3" type="ORF">Tci_330922</name>
</gene>
<keyword evidence="2" id="KW-1133">Transmembrane helix</keyword>
<accession>A0A699H5R0</accession>
<evidence type="ECO:0000256" key="1">
    <source>
        <dbReference type="SAM" id="MobiDB-lite"/>
    </source>
</evidence>
<feature type="region of interest" description="Disordered" evidence="1">
    <location>
        <begin position="1"/>
        <end position="36"/>
    </location>
</feature>
<reference evidence="3" key="1">
    <citation type="journal article" date="2019" name="Sci. Rep.">
        <title>Draft genome of Tanacetum cinerariifolium, the natural source of mosquito coil.</title>
        <authorList>
            <person name="Yamashiro T."/>
            <person name="Shiraishi A."/>
            <person name="Satake H."/>
            <person name="Nakayama K."/>
        </authorList>
    </citation>
    <scope>NUCLEOTIDE SEQUENCE</scope>
</reference>
<feature type="compositionally biased region" description="Gly residues" evidence="1">
    <location>
        <begin position="1"/>
        <end position="11"/>
    </location>
</feature>
<keyword evidence="3" id="KW-0548">Nucleotidyltransferase</keyword>
<keyword evidence="3" id="KW-0695">RNA-directed DNA polymerase</keyword>
<dbReference type="EMBL" id="BKCJ010117433">
    <property type="protein sequence ID" value="GEX58947.1"/>
    <property type="molecule type" value="Genomic_DNA"/>
</dbReference>
<feature type="transmembrane region" description="Helical" evidence="2">
    <location>
        <begin position="293"/>
        <end position="317"/>
    </location>
</feature>
<sequence length="357" mass="39249">MLTGGHIGRGGGRTEEQMGRVGGRTDDQGGRGNRANGGVDKVLDFTTVIAQQLQYLLPTVVAQVGDHVSNQRNIRSENNNIADDNIHEDDRNVNVGNDRNGCSYKEFVACKPKEFDGKCGTVACIHWVKKMEAVQDISGCACVDNQKVKYSAGSLTGRALTWWNSKSFRVTPWLKLVMQRTLTDFMSLLGTELPMIHNSILKAGVLTDEAVRNGSLKRNGGESIKEGNVKNDNKRARTRTVFATITNPVKKEYTGHFARDCRAGPRMLNLLNDRNPTVAHGACYECGGTDFRILWLLGIVIPAAKFFISVGVLFLLLEYSMLLSVLHCCCQFFIAAVSTSLLLLARIIAVKQIVIVS</sequence>
<protein>
    <submittedName>
        <fullName evidence="3">Reverse transcriptase domain-containing protein</fullName>
    </submittedName>
</protein>
<evidence type="ECO:0000313" key="3">
    <source>
        <dbReference type="EMBL" id="GEX58947.1"/>
    </source>
</evidence>
<feature type="compositionally biased region" description="Basic and acidic residues" evidence="1">
    <location>
        <begin position="12"/>
        <end position="29"/>
    </location>
</feature>
<evidence type="ECO:0000256" key="2">
    <source>
        <dbReference type="SAM" id="Phobius"/>
    </source>
</evidence>
<feature type="transmembrane region" description="Helical" evidence="2">
    <location>
        <begin position="329"/>
        <end position="349"/>
    </location>
</feature>
<dbReference type="GO" id="GO:0003964">
    <property type="term" value="F:RNA-directed DNA polymerase activity"/>
    <property type="evidence" value="ECO:0007669"/>
    <property type="project" value="UniProtKB-KW"/>
</dbReference>
<keyword evidence="2" id="KW-0472">Membrane</keyword>
<organism evidence="3">
    <name type="scientific">Tanacetum cinerariifolium</name>
    <name type="common">Dalmatian daisy</name>
    <name type="synonym">Chrysanthemum cinerariifolium</name>
    <dbReference type="NCBI Taxonomy" id="118510"/>
    <lineage>
        <taxon>Eukaryota</taxon>
        <taxon>Viridiplantae</taxon>
        <taxon>Streptophyta</taxon>
        <taxon>Embryophyta</taxon>
        <taxon>Tracheophyta</taxon>
        <taxon>Spermatophyta</taxon>
        <taxon>Magnoliopsida</taxon>
        <taxon>eudicotyledons</taxon>
        <taxon>Gunneridae</taxon>
        <taxon>Pentapetalae</taxon>
        <taxon>asterids</taxon>
        <taxon>campanulids</taxon>
        <taxon>Asterales</taxon>
        <taxon>Asteraceae</taxon>
        <taxon>Asteroideae</taxon>
        <taxon>Anthemideae</taxon>
        <taxon>Anthemidinae</taxon>
        <taxon>Tanacetum</taxon>
    </lineage>
</organism>